<feature type="domain" description="Imelysin-like" evidence="4">
    <location>
        <begin position="51"/>
        <end position="374"/>
    </location>
</feature>
<evidence type="ECO:0000259" key="4">
    <source>
        <dbReference type="Pfam" id="PF09375"/>
    </source>
</evidence>
<comment type="subcellular location">
    <subcellularLocation>
        <location evidence="1">Cell envelope</location>
    </subcellularLocation>
</comment>
<dbReference type="InterPro" id="IPR038352">
    <property type="entry name" value="Imelysin_sf"/>
</dbReference>
<accession>A0ABS5WHV3</accession>
<gene>
    <name evidence="5" type="ORF">HW347_15885</name>
</gene>
<organism evidence="5 6">
    <name type="scientific">Zobellia barbeyronii</name>
    <dbReference type="NCBI Taxonomy" id="2748009"/>
    <lineage>
        <taxon>Bacteria</taxon>
        <taxon>Pseudomonadati</taxon>
        <taxon>Bacteroidota</taxon>
        <taxon>Flavobacteriia</taxon>
        <taxon>Flavobacteriales</taxon>
        <taxon>Flavobacteriaceae</taxon>
        <taxon>Zobellia</taxon>
    </lineage>
</organism>
<feature type="chain" id="PRO_5045167768" description="Imelysin-like domain-containing protein" evidence="3">
    <location>
        <begin position="23"/>
        <end position="391"/>
    </location>
</feature>
<keyword evidence="6" id="KW-1185">Reference proteome</keyword>
<sequence>MKRPISKLYVLSAFALILSACSNDDNGTSEVDEKEVLVRAEVMENYADVVQANYAAALADAQALQTAIDTFVADPTEVNFEASKIAWLASRESYGTTEAFRFANGPIDTGDTEDLEGLLNSWPMDEAYVDYVEGDATAGLINDTDATFEITKANLVVKNGEGDTEENVSVGYHAIEFLLWGQDLTNPSEKISGQRPFTDFVDGGTAANQDRRRTYLQVVAELLVDNLQEVVDTWSTSYKATFLALSEKEALNNMLGSIAELSSSELAVERMAVALNNQDQEDEHSCFSDNTHRDIRLNLEGVKNVYTGAYGSVNGLSLADLIAEVDADLASELDTLLAAAETAVNATAIPFDFAIAQGKTGVEGAKVQEAVVALQAFGNKLLEAKTPLEIN</sequence>
<name>A0ABS5WHV3_9FLAO</name>
<dbReference type="Gene3D" id="1.20.1420.20">
    <property type="entry name" value="M75 peptidase, HXXE motif"/>
    <property type="match status" value="1"/>
</dbReference>
<feature type="signal peptide" evidence="3">
    <location>
        <begin position="1"/>
        <end position="22"/>
    </location>
</feature>
<reference evidence="6" key="2">
    <citation type="submission" date="2023-07" db="EMBL/GenBank/DDBJ databases">
        <title>Zobellia barbeyronii sp. nov., a new marine flavobacterium, isolated from green and red algae.</title>
        <authorList>
            <person name="Nedashkovskaya O.I."/>
            <person name="Otstavnykh N."/>
            <person name="Zhukova N."/>
            <person name="Guzev K."/>
            <person name="Chausova V."/>
            <person name="Tekutyeva L."/>
            <person name="Mikhailov V."/>
            <person name="Isaeva M."/>
        </authorList>
    </citation>
    <scope>NUCLEOTIDE SEQUENCE [LARGE SCALE GENOMIC DNA]</scope>
    <source>
        <strain evidence="6">KMM 6746</strain>
    </source>
</reference>
<dbReference type="RefSeq" id="WP_214612730.1">
    <property type="nucleotide sequence ID" value="NZ_JACATN010000004.1"/>
</dbReference>
<evidence type="ECO:0000256" key="3">
    <source>
        <dbReference type="SAM" id="SignalP"/>
    </source>
</evidence>
<dbReference type="PROSITE" id="PS51257">
    <property type="entry name" value="PROKAR_LIPOPROTEIN"/>
    <property type="match status" value="1"/>
</dbReference>
<keyword evidence="2 3" id="KW-0732">Signal</keyword>
<dbReference type="EMBL" id="JACATN010000004">
    <property type="protein sequence ID" value="MBT2162749.1"/>
    <property type="molecule type" value="Genomic_DNA"/>
</dbReference>
<dbReference type="InterPro" id="IPR018976">
    <property type="entry name" value="Imelysin-like"/>
</dbReference>
<dbReference type="Pfam" id="PF09375">
    <property type="entry name" value="Peptidase_M75"/>
    <property type="match status" value="1"/>
</dbReference>
<protein>
    <recommendedName>
        <fullName evidence="4">Imelysin-like domain-containing protein</fullName>
    </recommendedName>
</protein>
<evidence type="ECO:0000256" key="1">
    <source>
        <dbReference type="ARBA" id="ARBA00004196"/>
    </source>
</evidence>
<evidence type="ECO:0000256" key="2">
    <source>
        <dbReference type="ARBA" id="ARBA00022729"/>
    </source>
</evidence>
<evidence type="ECO:0000313" key="5">
    <source>
        <dbReference type="EMBL" id="MBT2162749.1"/>
    </source>
</evidence>
<dbReference type="Proteomes" id="UP000740413">
    <property type="component" value="Unassembled WGS sequence"/>
</dbReference>
<comment type="caution">
    <text evidence="5">The sequence shown here is derived from an EMBL/GenBank/DDBJ whole genome shotgun (WGS) entry which is preliminary data.</text>
</comment>
<dbReference type="CDD" id="cd14657">
    <property type="entry name" value="Imelysin_IrpA-like"/>
    <property type="match status" value="1"/>
</dbReference>
<proteinExistence type="predicted"/>
<evidence type="ECO:0000313" key="6">
    <source>
        <dbReference type="Proteomes" id="UP000740413"/>
    </source>
</evidence>
<reference evidence="5 6" key="1">
    <citation type="submission" date="2020-06" db="EMBL/GenBank/DDBJ databases">
        <authorList>
            <person name="Isaeva M.P."/>
            <person name="Chernysheva N.Y."/>
        </authorList>
    </citation>
    <scope>NUCLEOTIDE SEQUENCE [LARGE SCALE GENOMIC DNA]</scope>
    <source>
        <strain evidence="5 6">KMM 6746</strain>
    </source>
</reference>